<evidence type="ECO:0000313" key="6">
    <source>
        <dbReference type="EMBL" id="SUZ68022.1"/>
    </source>
</evidence>
<dbReference type="GO" id="GO:0042586">
    <property type="term" value="F:peptide deformylase activity"/>
    <property type="evidence" value="ECO:0007669"/>
    <property type="project" value="InterPro"/>
</dbReference>
<dbReference type="PANTHER" id="PTHR10458:SF20">
    <property type="entry name" value="PEPTIDE DEFORMYLASE 1"/>
    <property type="match status" value="1"/>
</dbReference>
<evidence type="ECO:0000256" key="3">
    <source>
        <dbReference type="ARBA" id="ARBA00022801"/>
    </source>
</evidence>
<dbReference type="Gene3D" id="3.90.45.10">
    <property type="entry name" value="Peptide deformylase"/>
    <property type="match status" value="1"/>
</dbReference>
<dbReference type="EMBL" id="UINC01001027">
    <property type="protein sequence ID" value="SUZ68022.1"/>
    <property type="molecule type" value="Genomic_DNA"/>
</dbReference>
<dbReference type="NCBIfam" id="NF001159">
    <property type="entry name" value="PRK00150.1-3"/>
    <property type="match status" value="1"/>
</dbReference>
<dbReference type="FunFam" id="3.90.45.10:FF:000003">
    <property type="entry name" value="Peptide deformylase"/>
    <property type="match status" value="1"/>
</dbReference>
<dbReference type="SUPFAM" id="SSF56420">
    <property type="entry name" value="Peptide deformylase"/>
    <property type="match status" value="1"/>
</dbReference>
<evidence type="ECO:0000256" key="2">
    <source>
        <dbReference type="ARBA" id="ARBA00022723"/>
    </source>
</evidence>
<dbReference type="PRINTS" id="PR01576">
    <property type="entry name" value="PDEFORMYLASE"/>
</dbReference>
<gene>
    <name evidence="6" type="ORF">METZ01_LOCUS20876</name>
</gene>
<organism evidence="6">
    <name type="scientific">marine metagenome</name>
    <dbReference type="NCBI Taxonomy" id="408172"/>
    <lineage>
        <taxon>unclassified sequences</taxon>
        <taxon>metagenomes</taxon>
        <taxon>ecological metagenomes</taxon>
    </lineage>
</organism>
<name>A0A381PLW8_9ZZZZ</name>
<keyword evidence="5" id="KW-0408">Iron</keyword>
<keyword evidence="3" id="KW-0378">Hydrolase</keyword>
<sequence length="183" mass="20403">MAVRKIIRMGHPTLRRKAKPIEKEMIGSLLLNNLIKDMQDTLRDYGGIGLAAPQIDESIQLAIIDLPGGPSRYGELEALPLTVCINPSVTALDTTSAGYWEGCLSVPGLRGFVERPQRIQLTYTDANGAQLEREFSDFHATVVQHEIEHLNGALYIDRIQDPSLLVFEDEYLRYVVPGEEQAN</sequence>
<dbReference type="GO" id="GO:0006412">
    <property type="term" value="P:translation"/>
    <property type="evidence" value="ECO:0007669"/>
    <property type="project" value="UniProtKB-KW"/>
</dbReference>
<protein>
    <recommendedName>
        <fullName evidence="7">Peptide deformylase</fullName>
    </recommendedName>
</protein>
<dbReference type="InterPro" id="IPR023635">
    <property type="entry name" value="Peptide_deformylase"/>
</dbReference>
<evidence type="ECO:0000256" key="1">
    <source>
        <dbReference type="ARBA" id="ARBA00010759"/>
    </source>
</evidence>
<dbReference type="HAMAP" id="MF_00163">
    <property type="entry name" value="Pep_deformylase"/>
    <property type="match status" value="1"/>
</dbReference>
<dbReference type="Pfam" id="PF01327">
    <property type="entry name" value="Pep_deformylase"/>
    <property type="match status" value="1"/>
</dbReference>
<evidence type="ECO:0000256" key="4">
    <source>
        <dbReference type="ARBA" id="ARBA00022917"/>
    </source>
</evidence>
<accession>A0A381PLW8</accession>
<evidence type="ECO:0000256" key="5">
    <source>
        <dbReference type="ARBA" id="ARBA00023004"/>
    </source>
</evidence>
<evidence type="ECO:0008006" key="7">
    <source>
        <dbReference type="Google" id="ProtNLM"/>
    </source>
</evidence>
<dbReference type="CDD" id="cd00487">
    <property type="entry name" value="Pep_deformylase"/>
    <property type="match status" value="1"/>
</dbReference>
<keyword evidence="4" id="KW-0648">Protein biosynthesis</keyword>
<keyword evidence="2" id="KW-0479">Metal-binding</keyword>
<proteinExistence type="inferred from homology"/>
<dbReference type="PIRSF" id="PIRSF004749">
    <property type="entry name" value="Pep_def"/>
    <property type="match status" value="1"/>
</dbReference>
<dbReference type="GO" id="GO:0005739">
    <property type="term" value="C:mitochondrion"/>
    <property type="evidence" value="ECO:0007669"/>
    <property type="project" value="UniProtKB-ARBA"/>
</dbReference>
<comment type="similarity">
    <text evidence="1">Belongs to the polypeptide deformylase family.</text>
</comment>
<reference evidence="6" key="1">
    <citation type="submission" date="2018-05" db="EMBL/GenBank/DDBJ databases">
        <authorList>
            <person name="Lanie J.A."/>
            <person name="Ng W.-L."/>
            <person name="Kazmierczak K.M."/>
            <person name="Andrzejewski T.M."/>
            <person name="Davidsen T.M."/>
            <person name="Wayne K.J."/>
            <person name="Tettelin H."/>
            <person name="Glass J.I."/>
            <person name="Rusch D."/>
            <person name="Podicherti R."/>
            <person name="Tsui H.-C.T."/>
            <person name="Winkler M.E."/>
        </authorList>
    </citation>
    <scope>NUCLEOTIDE SEQUENCE</scope>
</reference>
<dbReference type="NCBIfam" id="TIGR00079">
    <property type="entry name" value="pept_deformyl"/>
    <property type="match status" value="1"/>
</dbReference>
<dbReference type="AlphaFoldDB" id="A0A381PLW8"/>
<dbReference type="PANTHER" id="PTHR10458">
    <property type="entry name" value="PEPTIDE DEFORMYLASE"/>
    <property type="match status" value="1"/>
</dbReference>
<dbReference type="InterPro" id="IPR036821">
    <property type="entry name" value="Peptide_deformylase_sf"/>
</dbReference>
<dbReference type="GO" id="GO:0046872">
    <property type="term" value="F:metal ion binding"/>
    <property type="evidence" value="ECO:0007669"/>
    <property type="project" value="UniProtKB-KW"/>
</dbReference>